<feature type="transmembrane region" description="Helical" evidence="5">
    <location>
        <begin position="306"/>
        <end position="325"/>
    </location>
</feature>
<name>A0A941BM07_9BURK</name>
<evidence type="ECO:0000256" key="1">
    <source>
        <dbReference type="ARBA" id="ARBA00004141"/>
    </source>
</evidence>
<feature type="transmembrane region" description="Helical" evidence="5">
    <location>
        <begin position="232"/>
        <end position="253"/>
    </location>
</feature>
<feature type="transmembrane region" description="Helical" evidence="5">
    <location>
        <begin position="21"/>
        <end position="44"/>
    </location>
</feature>
<dbReference type="GO" id="GO:0140359">
    <property type="term" value="F:ABC-type transporter activity"/>
    <property type="evidence" value="ECO:0007669"/>
    <property type="project" value="InterPro"/>
</dbReference>
<dbReference type="Pfam" id="PF12698">
    <property type="entry name" value="ABC2_membrane_3"/>
    <property type="match status" value="1"/>
</dbReference>
<dbReference type="AlphaFoldDB" id="A0A941BM07"/>
<proteinExistence type="predicted"/>
<dbReference type="GO" id="GO:0016020">
    <property type="term" value="C:membrane"/>
    <property type="evidence" value="ECO:0007669"/>
    <property type="project" value="UniProtKB-SubCell"/>
</dbReference>
<feature type="domain" description="ABC-2 type transporter transmembrane" evidence="6">
    <location>
        <begin position="26"/>
        <end position="378"/>
    </location>
</feature>
<evidence type="ECO:0000256" key="5">
    <source>
        <dbReference type="SAM" id="Phobius"/>
    </source>
</evidence>
<evidence type="ECO:0000259" key="6">
    <source>
        <dbReference type="Pfam" id="PF12698"/>
    </source>
</evidence>
<sequence>MTRAWLVFLKELRDALRDRRTLRAVLLSALLPGPLMLVLLSVLVSDVERQAESRELVVVGLAHAPTLDNYLRRQTWTTRDAPADYEDALRRKRLGDAVLVLPADFEQRLASGEQPRLRLIFDSANPRASASQRRVQELLAGFARERGTLALVSRGVAPSLLQPLAVDAEDLADPAARASNFTSMLPFLVMMAMVSGALAAALDSTAGERERGSLEPLLMNPTPGWSLVAGKWAAVALLGMFIAVLACGSLMPGQWLLRNEQLSAMFRFGPPEVAAFLALLLPLAGLLAAVLMVLGIHGRSVKEAQAGASLVVLAVSFLPLVPMLSTRGEQPWQLWLPVVAQSTLMSRVLRGEAMAWHEVAGPALACALLTVLALALVVRQMGRVVAR</sequence>
<evidence type="ECO:0000256" key="2">
    <source>
        <dbReference type="ARBA" id="ARBA00022692"/>
    </source>
</evidence>
<dbReference type="RefSeq" id="WP_210802970.1">
    <property type="nucleotide sequence ID" value="NZ_JAGQDE010000013.1"/>
</dbReference>
<evidence type="ECO:0000256" key="4">
    <source>
        <dbReference type="ARBA" id="ARBA00023136"/>
    </source>
</evidence>
<dbReference type="InterPro" id="IPR013525">
    <property type="entry name" value="ABC2_TM"/>
</dbReference>
<accession>A0A941BM07</accession>
<keyword evidence="3 5" id="KW-1133">Transmembrane helix</keyword>
<dbReference type="PANTHER" id="PTHR43471:SF3">
    <property type="entry name" value="ABC TRANSPORTER PERMEASE PROTEIN NATB"/>
    <property type="match status" value="1"/>
</dbReference>
<keyword evidence="2 5" id="KW-0812">Transmembrane</keyword>
<dbReference type="EMBL" id="JAGQDE010000013">
    <property type="protein sequence ID" value="MBQ0960299.1"/>
    <property type="molecule type" value="Genomic_DNA"/>
</dbReference>
<gene>
    <name evidence="7" type="ORF">KAK06_15195</name>
</gene>
<reference evidence="7" key="1">
    <citation type="submission" date="2021-04" db="EMBL/GenBank/DDBJ databases">
        <title>The genome sequence of Ideonella sp. 4Y11.</title>
        <authorList>
            <person name="Liu Y."/>
        </authorList>
    </citation>
    <scope>NUCLEOTIDE SEQUENCE</scope>
    <source>
        <strain evidence="7">4Y11</strain>
    </source>
</reference>
<keyword evidence="4 5" id="KW-0472">Membrane</keyword>
<keyword evidence="8" id="KW-1185">Reference proteome</keyword>
<organism evidence="7 8">
    <name type="scientific">Ideonella aquatica</name>
    <dbReference type="NCBI Taxonomy" id="2824119"/>
    <lineage>
        <taxon>Bacteria</taxon>
        <taxon>Pseudomonadati</taxon>
        <taxon>Pseudomonadota</taxon>
        <taxon>Betaproteobacteria</taxon>
        <taxon>Burkholderiales</taxon>
        <taxon>Sphaerotilaceae</taxon>
        <taxon>Ideonella</taxon>
    </lineage>
</organism>
<comment type="subcellular location">
    <subcellularLocation>
        <location evidence="1">Membrane</location>
        <topology evidence="1">Multi-pass membrane protein</topology>
    </subcellularLocation>
</comment>
<dbReference type="PANTHER" id="PTHR43471">
    <property type="entry name" value="ABC TRANSPORTER PERMEASE"/>
    <property type="match status" value="1"/>
</dbReference>
<feature type="transmembrane region" description="Helical" evidence="5">
    <location>
        <begin position="359"/>
        <end position="378"/>
    </location>
</feature>
<evidence type="ECO:0000256" key="3">
    <source>
        <dbReference type="ARBA" id="ARBA00022989"/>
    </source>
</evidence>
<dbReference type="Proteomes" id="UP000678374">
    <property type="component" value="Unassembled WGS sequence"/>
</dbReference>
<evidence type="ECO:0000313" key="8">
    <source>
        <dbReference type="Proteomes" id="UP000678374"/>
    </source>
</evidence>
<evidence type="ECO:0000313" key="7">
    <source>
        <dbReference type="EMBL" id="MBQ0960299.1"/>
    </source>
</evidence>
<feature type="transmembrane region" description="Helical" evidence="5">
    <location>
        <begin position="273"/>
        <end position="294"/>
    </location>
</feature>
<feature type="transmembrane region" description="Helical" evidence="5">
    <location>
        <begin position="184"/>
        <end position="202"/>
    </location>
</feature>
<comment type="caution">
    <text evidence="7">The sequence shown here is derived from an EMBL/GenBank/DDBJ whole genome shotgun (WGS) entry which is preliminary data.</text>
</comment>
<protein>
    <submittedName>
        <fullName evidence="7">ABC transporter permease</fullName>
    </submittedName>
</protein>